<feature type="transmembrane region" description="Helical" evidence="2">
    <location>
        <begin position="2359"/>
        <end position="2377"/>
    </location>
</feature>
<keyword evidence="2" id="KW-1133">Transmembrane helix</keyword>
<comment type="caution">
    <text evidence="3">The sequence shown here is derived from an EMBL/GenBank/DDBJ whole genome shotgun (WGS) entry which is preliminary data.</text>
</comment>
<protein>
    <submittedName>
        <fullName evidence="3">Uncharacterized protein</fullName>
    </submittedName>
</protein>
<keyword evidence="1" id="KW-0175">Coiled coil</keyword>
<dbReference type="EMBL" id="LDAU01000066">
    <property type="protein sequence ID" value="KRX08318.1"/>
    <property type="molecule type" value="Genomic_DNA"/>
</dbReference>
<dbReference type="InParanoid" id="A0A0V0R1C8"/>
<evidence type="ECO:0000256" key="1">
    <source>
        <dbReference type="SAM" id="Coils"/>
    </source>
</evidence>
<reference evidence="3 4" key="1">
    <citation type="journal article" date="2015" name="Sci. Rep.">
        <title>Genome of the facultative scuticociliatosis pathogen Pseudocohnilembus persalinus provides insight into its virulence through horizontal gene transfer.</title>
        <authorList>
            <person name="Xiong J."/>
            <person name="Wang G."/>
            <person name="Cheng J."/>
            <person name="Tian M."/>
            <person name="Pan X."/>
            <person name="Warren A."/>
            <person name="Jiang C."/>
            <person name="Yuan D."/>
            <person name="Miao W."/>
        </authorList>
    </citation>
    <scope>NUCLEOTIDE SEQUENCE [LARGE SCALE GENOMIC DNA]</scope>
    <source>
        <strain evidence="3">36N120E</strain>
    </source>
</reference>
<evidence type="ECO:0000313" key="3">
    <source>
        <dbReference type="EMBL" id="KRX08318.1"/>
    </source>
</evidence>
<sequence>MNENHVIKAFVYERGNQSSTKQSLQISTESGQNYLFFKLSEQNLDKNTWYVLDIKFVKKVVLKVSVDVAVNGVAELFTTSSDQDYYIVYDQNYAFSLFYINPISSINSLSVSGTVSQGQFGTIQKKQITITPGNFNYLSAIQGIVFVIESAENDFVFSSICDLDSGTVSENFCLLREGYPNQVLFYYPGSSSLQAFTLNLYVKYPEYPVTSDLYVNVYAYNGDNKPVHQIIKQGIISSYFDTQMPELEILNARALYGIEMGQKIAETGINYPILYTNTGENQVYNTLKFPFQLDIDYNLYDNTKYLQITIDTQHTSSAANTFIVPLSINHNMGSFQQTSCEIQNNSQIVCKNIMNLKANTEYFISAKISYQSSSADSSNFGAFQVDLVNKEDNQILKSNIFSTTAVPASNFNYIYSQPLSFSNNNWINYLGNTQVVSVPENSSQFTEEKTYRQIYSENSKGVGIFPERKEEQALIFFLDLQSSQVTSASSFGANEVLTLIINFNPNLIQISEDVLGTKGSGISISALNSNNYQSFGSSICEVNTPYSYCINYDDKENTDYENFIQIDNGAGYIKFQCGGDISYCSSIFDQSLYNEQIVILHGVSFSSEFKQNSILASDNQPDFLFSFFIENTDTQSFSLQSSFLVNGYTMSLNDRISNFNFSFVNYRFYDDLSTNNFEDYMDSYIRIQGVKSDFPKFSYLGVFFNNGIKLTSFENTNSQDYICSVECKAFDSNIQFNNVNYLFNDAVIIQESQFSLNQDFDILIAIQDAENEQINYSHIVLFNKYFEIEYVFVSPIEQLLDSEQPGQLGPLQFPGDLITYSIYGNTRDNNHIIKNLYSSDTYSQDVTDWKYSISVDETDGSQIYFKHDIDNASTSTSYDTNQFFGSSSSGFLISSRNINIFENLHNETLQFGFNQTQCIRVNRNVNRVYSIFCPTKNFEQIIVDGSNAITDNDSIFQAGNSIFDIIVSNKNYLRLELDTAEIFRYGLSSIYGISEGFHSSAKTITGYSLEPCYQYSDSFFTKIPKQLSLQINFNENVPFYFSSTDISQGYQKMAIFVSEPAASISVTNLVSAKKTSIEPCYIYNYVSYFSCELDDLGSNTFKITVTATKSELIILRQFIVQIYIGDQILNASVSDDITLEISYALSIQNSSGNDIVYGQNIPSSAQSHSSILNSCTDFIINSSDLYFQPSIDSANSEISFDFPNFDTPSDFNITLTLEDSDSTYVDENDEFQFTLGFLTDTNINTLEQVFCVPYVDDQLSFNFKTFTQSSTSLFILKLKKSIESIKTFKLHCQGAKTTSTTGSSNNFQFEWIYGNNNSPSSTQISMSYSNSLTSPSTLQITNLVKQTNGIGANADYILMIDIEESVSSSSRFFVQFDAGINSYLESKDGSFTCFIDNVQAHCEKYLFRMIIIYFNKDVTISSSSQSISLKISGVTQPQNPSISPKYVFVGLSVSGEIDVSDISKGIDYLGYYVDPSPSFPTYQISILSAEIDGNYREQTNHKLVVYFPQNSLTGQNMYIDFLGQRNAFIQSPSCLVYQLEDSDKNDLTSGDCSMIAKNRLKIMLNSSVLTTNDSLGVYLVFQLNNMGYLNDMYMEEYQYLKYQKNRYNILFQDSSYNVQSVSTDCSDLSVIYYPQLDVSLIDFYWYQEGQQQLNQISIGYTQKNIYIKAKNQNKFVSSVIIGQNTTFNEDIVNYFTVDPEQFTTYISDSYGQSSIKANSLASSKPYILNFYKSLGSGYSETVPDLYVIVNQEKCTISTKYTQYQVIVSQGKSWPIELDFSNCKPSGNLIVRATISGVSATINSSSQTIYYTDSTDFNLVASYLVSSTSTGTGTMSFSLTGSSKNNYNSISSVTINVLSYSNIQTDLDSPSLTIDTSTQNVVNMNLDCQINTSNTVLYKAYFVYHLIKTNQNDILTKSEISNAINTYGTGQIYRDDPFWTVMDYQFTDGAASISQDLSFIKDSSDYIIYAFCENQLGNQSDLKVVTFSTLSNSEYLLKLDFTFNEILSNLQIKSIACSLTSILETERSQIKTNNFLYCDNYISGNYQTSTSISSRRRILQQKINNQIQQKQINKRKQKNQQKQQELRKLKVQQQKSSFEEQQIKMCSFYQNEDMIFEENFRNTLSCSGNYNNLYKNNQNQTIVEYQQKNNQKRKLDQEFDEAYDEGLSSSDSSETQYKYQFYIMPSHLLSSQIDTSNYLQILYDSNINSYILGNSSITIPSIQNLQLSQTGQASYPTISNMQIYVYNSTMSINLEVSQNGYVYIGLDYRKSQTSQSLPNLIGGFNGDQLPFMYFKKQQFINGVVQKIDFSQLGDNQIYYIYMAMSEDEPNSSLAAFNPEIFTFEFQIPKKYEIPDISGQYLSFNSQAFVFLLICLIFIQN</sequence>
<evidence type="ECO:0000313" key="4">
    <source>
        <dbReference type="Proteomes" id="UP000054937"/>
    </source>
</evidence>
<accession>A0A0V0R1C8</accession>
<proteinExistence type="predicted"/>
<keyword evidence="2" id="KW-0472">Membrane</keyword>
<name>A0A0V0R1C8_PSEPJ</name>
<gene>
    <name evidence="3" type="ORF">PPERSA_01779</name>
</gene>
<feature type="coiled-coil region" evidence="1">
    <location>
        <begin position="2059"/>
        <end position="2094"/>
    </location>
</feature>
<keyword evidence="4" id="KW-1185">Reference proteome</keyword>
<dbReference type="Proteomes" id="UP000054937">
    <property type="component" value="Unassembled WGS sequence"/>
</dbReference>
<evidence type="ECO:0000256" key="2">
    <source>
        <dbReference type="SAM" id="Phobius"/>
    </source>
</evidence>
<keyword evidence="2" id="KW-0812">Transmembrane</keyword>
<feature type="coiled-coil region" evidence="1">
    <location>
        <begin position="2134"/>
        <end position="2164"/>
    </location>
</feature>
<organism evidence="3 4">
    <name type="scientific">Pseudocohnilembus persalinus</name>
    <name type="common">Ciliate</name>
    <dbReference type="NCBI Taxonomy" id="266149"/>
    <lineage>
        <taxon>Eukaryota</taxon>
        <taxon>Sar</taxon>
        <taxon>Alveolata</taxon>
        <taxon>Ciliophora</taxon>
        <taxon>Intramacronucleata</taxon>
        <taxon>Oligohymenophorea</taxon>
        <taxon>Scuticociliatia</taxon>
        <taxon>Philasterida</taxon>
        <taxon>Pseudocohnilembidae</taxon>
        <taxon>Pseudocohnilembus</taxon>
    </lineage>
</organism>